<evidence type="ECO:0000313" key="3">
    <source>
        <dbReference type="Proteomes" id="UP000199478"/>
    </source>
</evidence>
<accession>A0A1I6GGV8</accession>
<sequence length="535" mass="56430">MNKIYSLSTTALALCLCTPALAQTRDPLPTLGEFFSPDRIATAIAHAGISGLRTQMELQYDHMSVDPMRGIVSLSGIVARPQLPYDQASQCEITIARVTLSSDFTSPFQTAAEVNLNVIGARANLACFERDMAVGLRTAGYRDLPIDQFKLRGSYTYATGATAIDSTVAINGLAVLDYSASGTILPRLGRYGVPAEPAIRVTRAVATLKDDGGWAAISQVLPENLRDPVMIREMGTQGVSGMLSQDGLRPLGAVERRFVGDLMAQVEAYVTDPGEITIEATLPENGITLEPEMYADPLDLIAGLGLQVRATPLARSQILSLDALAAVQTPETLSDDARIALATALLDGNGVPRSTSMVVGLLEPLLDAPATAGAAAVLLARAQQDSDVPNAYRHALVAAAAGEAGAIGLLDRLEARMTTQAVLAAQDLHLTTTGAPAPIALVTGDDPRDLRTLALDYLTGTGKARSYAHAYYYALLAEAAGDIAAASLRDEITARFGARGPDVAQAWHAIAAQVEQQAVTDWINADLPARYLVAE</sequence>
<feature type="signal peptide" evidence="1">
    <location>
        <begin position="1"/>
        <end position="22"/>
    </location>
</feature>
<keyword evidence="3" id="KW-1185">Reference proteome</keyword>
<name>A0A1I6GGV8_9RHOB</name>
<dbReference type="RefSeq" id="WP_090198742.1">
    <property type="nucleotide sequence ID" value="NZ_FOYP01000001.1"/>
</dbReference>
<reference evidence="3" key="1">
    <citation type="submission" date="2016-10" db="EMBL/GenBank/DDBJ databases">
        <authorList>
            <person name="Varghese N."/>
            <person name="Submissions S."/>
        </authorList>
    </citation>
    <scope>NUCLEOTIDE SEQUENCE [LARGE SCALE GENOMIC DNA]</scope>
    <source>
        <strain evidence="3">DSM 26879</strain>
    </source>
</reference>
<dbReference type="EMBL" id="FOYP01000001">
    <property type="protein sequence ID" value="SFR41432.1"/>
    <property type="molecule type" value="Genomic_DNA"/>
</dbReference>
<evidence type="ECO:0000256" key="1">
    <source>
        <dbReference type="SAM" id="SignalP"/>
    </source>
</evidence>
<evidence type="ECO:0008006" key="4">
    <source>
        <dbReference type="Google" id="ProtNLM"/>
    </source>
</evidence>
<dbReference type="AlphaFoldDB" id="A0A1I6GGV8"/>
<dbReference type="Proteomes" id="UP000199478">
    <property type="component" value="Unassembled WGS sequence"/>
</dbReference>
<feature type="chain" id="PRO_5011482263" description="Sel1 repeat-containing protein" evidence="1">
    <location>
        <begin position="23"/>
        <end position="535"/>
    </location>
</feature>
<dbReference type="OrthoDB" id="7793983at2"/>
<organism evidence="2 3">
    <name type="scientific">Yoonia tamlensis</name>
    <dbReference type="NCBI Taxonomy" id="390270"/>
    <lineage>
        <taxon>Bacteria</taxon>
        <taxon>Pseudomonadati</taxon>
        <taxon>Pseudomonadota</taxon>
        <taxon>Alphaproteobacteria</taxon>
        <taxon>Rhodobacterales</taxon>
        <taxon>Paracoccaceae</taxon>
        <taxon>Yoonia</taxon>
    </lineage>
</organism>
<protein>
    <recommendedName>
        <fullName evidence="4">Sel1 repeat-containing protein</fullName>
    </recommendedName>
</protein>
<keyword evidence="1" id="KW-0732">Signal</keyword>
<proteinExistence type="predicted"/>
<gene>
    <name evidence="2" type="ORF">SAMN04488005_1646</name>
</gene>
<evidence type="ECO:0000313" key="2">
    <source>
        <dbReference type="EMBL" id="SFR41432.1"/>
    </source>
</evidence>